<dbReference type="EnsemblMetazoa" id="OVOC261.1">
    <property type="protein sequence ID" value="OVOC261.1"/>
    <property type="gene ID" value="WBGene00237070"/>
</dbReference>
<keyword evidence="1" id="KW-0732">Signal</keyword>
<name>A0A8R1TPZ0_ONCVO</name>
<dbReference type="Proteomes" id="UP000024404">
    <property type="component" value="Unassembled WGS sequence"/>
</dbReference>
<feature type="signal peptide" evidence="1">
    <location>
        <begin position="1"/>
        <end position="17"/>
    </location>
</feature>
<organism evidence="2 3">
    <name type="scientific">Onchocerca volvulus</name>
    <dbReference type="NCBI Taxonomy" id="6282"/>
    <lineage>
        <taxon>Eukaryota</taxon>
        <taxon>Metazoa</taxon>
        <taxon>Ecdysozoa</taxon>
        <taxon>Nematoda</taxon>
        <taxon>Chromadorea</taxon>
        <taxon>Rhabditida</taxon>
        <taxon>Spirurina</taxon>
        <taxon>Spiruromorpha</taxon>
        <taxon>Filarioidea</taxon>
        <taxon>Onchocercidae</taxon>
        <taxon>Onchocerca</taxon>
    </lineage>
</organism>
<accession>A0A8R1TPZ0</accession>
<dbReference type="EMBL" id="CMVM020000020">
    <property type="status" value="NOT_ANNOTATED_CDS"/>
    <property type="molecule type" value="Genomic_DNA"/>
</dbReference>
<protein>
    <submittedName>
        <fullName evidence="2">Uncharacterized protein</fullName>
    </submittedName>
</protein>
<proteinExistence type="predicted"/>
<reference evidence="2" key="2">
    <citation type="submission" date="2022-06" db="UniProtKB">
        <authorList>
            <consortium name="EnsemblMetazoa"/>
        </authorList>
    </citation>
    <scope>IDENTIFICATION</scope>
</reference>
<dbReference type="AlphaFoldDB" id="A0A8R1TPZ0"/>
<sequence>MLREFIIFVGILVVANCQNCCFNCYCPNRAGIPTNGRSPPFYYLVPKYGFNGFGYPGFADFTGLGGLGASYGPAVNGLCPVGINIDGQCYATRGVSPFPGWQTWPSWKK</sequence>
<keyword evidence="3" id="KW-1185">Reference proteome</keyword>
<evidence type="ECO:0000256" key="1">
    <source>
        <dbReference type="SAM" id="SignalP"/>
    </source>
</evidence>
<reference evidence="3" key="1">
    <citation type="submission" date="2013-10" db="EMBL/GenBank/DDBJ databases">
        <title>Genome sequencing of Onchocerca volvulus.</title>
        <authorList>
            <person name="Cotton J."/>
            <person name="Tsai J."/>
            <person name="Stanley E."/>
            <person name="Tracey A."/>
            <person name="Holroyd N."/>
            <person name="Lustigman S."/>
            <person name="Berriman M."/>
        </authorList>
    </citation>
    <scope>NUCLEOTIDE SEQUENCE</scope>
</reference>
<evidence type="ECO:0000313" key="3">
    <source>
        <dbReference type="Proteomes" id="UP000024404"/>
    </source>
</evidence>
<feature type="chain" id="PRO_5035932750" evidence="1">
    <location>
        <begin position="18"/>
        <end position="109"/>
    </location>
</feature>
<evidence type="ECO:0000313" key="2">
    <source>
        <dbReference type="EnsemblMetazoa" id="OVOC261.1"/>
    </source>
</evidence>